<reference evidence="3 4" key="3">
    <citation type="journal article" date="2017" name="Mol. Plant Pathol.">
        <title>A gapless genome sequence of the fungus Botrytis cinerea.</title>
        <authorList>
            <person name="Van Kan J.A."/>
            <person name="Stassen J.H."/>
            <person name="Mosbach A."/>
            <person name="Van Der Lee T.A."/>
            <person name="Faino L."/>
            <person name="Farmer A.D."/>
            <person name="Papasotiriou D.G."/>
            <person name="Zhou S."/>
            <person name="Seidl M.F."/>
            <person name="Cottam E."/>
            <person name="Edel D."/>
            <person name="Hahn M."/>
            <person name="Schwartz D.C."/>
            <person name="Dietrich R.A."/>
            <person name="Widdison S."/>
            <person name="Scalliet G."/>
        </authorList>
    </citation>
    <scope>NUCLEOTIDE SEQUENCE [LARGE SCALE GENOMIC DNA]</scope>
    <source>
        <strain evidence="3 4">B05.10</strain>
    </source>
</reference>
<dbReference type="KEGG" id="bfu:BCIN_08g01980"/>
<protein>
    <submittedName>
        <fullName evidence="3">Bcdao10</fullName>
    </submittedName>
</protein>
<organism evidence="3 4">
    <name type="scientific">Botryotinia fuckeliana (strain B05.10)</name>
    <name type="common">Noble rot fungus</name>
    <name type="synonym">Botrytis cinerea</name>
    <dbReference type="NCBI Taxonomy" id="332648"/>
    <lineage>
        <taxon>Eukaryota</taxon>
        <taxon>Fungi</taxon>
        <taxon>Dikarya</taxon>
        <taxon>Ascomycota</taxon>
        <taxon>Pezizomycotina</taxon>
        <taxon>Leotiomycetes</taxon>
        <taxon>Helotiales</taxon>
        <taxon>Sclerotiniaceae</taxon>
        <taxon>Botrytis</taxon>
    </lineage>
</organism>
<evidence type="ECO:0000313" key="4">
    <source>
        <dbReference type="Proteomes" id="UP000001798"/>
    </source>
</evidence>
<dbReference type="RefSeq" id="XP_001553433.1">
    <property type="nucleotide sequence ID" value="XM_001553383.2"/>
</dbReference>
<evidence type="ECO:0000313" key="3">
    <source>
        <dbReference type="EMBL" id="ATZ52496.1"/>
    </source>
</evidence>
<dbReference type="InterPro" id="IPR006076">
    <property type="entry name" value="FAD-dep_OxRdtase"/>
</dbReference>
<dbReference type="AlphaFoldDB" id="A0A384JPI6"/>
<accession>A0A384JPI6</accession>
<dbReference type="OrthoDB" id="429143at2759"/>
<sequence>MKTVSETLNDLSISVAPSKSNSAVSKCLPVSNPGDCFWQSEKHRLHDHRSTEDLPTHSDVVIVGAGYAGVSTAYHLVKEGGDSVKSITIIEARGACSGATGRNGGHLRPDLYGHIPTYVERGGPRAGAEIAEFEIAHVKEMKKLIEKENIDCDFSLCRTVDVWCNEEMAKKAKAVYDQMVKNDFEYMDDVIFYTGKEVEGICGVKGAKACASYTAGSMWPYKFILGLLEIILPTGKVNLQTNTPVTSITSAANGGFTVGTSRGNTHASKIIYANNAYISALLPEYDQNIVPCKGICCRITVPEGKTAPLLNNTYINRTEDNTLSYLIPRADGSIIVGGAAAKFKSHKDQWYNNVDDSVLIESAKNYYDNYMQETYNGWEDSGAKVDNIWTGVMGYSYDSNPHVGEVPGKPNQFVVAGFNGHGMPVIWLSGKAVAKMVSEDVPFEKTGVPRLFKTTQERIDRAKNGSEEQGDILGTGNQKATKQ</sequence>
<dbReference type="SUPFAM" id="SSF51905">
    <property type="entry name" value="FAD/NAD(P)-binding domain"/>
    <property type="match status" value="1"/>
</dbReference>
<gene>
    <name evidence="3" type="primary">Bcdao10</name>
    <name evidence="3" type="ORF">BCIN_08g01980</name>
</gene>
<dbReference type="PANTHER" id="PTHR13847">
    <property type="entry name" value="SARCOSINE DEHYDROGENASE-RELATED"/>
    <property type="match status" value="1"/>
</dbReference>
<keyword evidence="4" id="KW-1185">Reference proteome</keyword>
<dbReference type="PANTHER" id="PTHR13847:SF279">
    <property type="entry name" value="FAD DEPENDENT OXIDOREDUCTASE DOMAIN-CONTAINING PROTEIN-RELATED"/>
    <property type="match status" value="1"/>
</dbReference>
<dbReference type="OMA" id="AYSKEVW"/>
<dbReference type="Pfam" id="PF01266">
    <property type="entry name" value="DAO"/>
    <property type="match status" value="1"/>
</dbReference>
<dbReference type="InterPro" id="IPR036188">
    <property type="entry name" value="FAD/NAD-bd_sf"/>
</dbReference>
<feature type="domain" description="FAD dependent oxidoreductase" evidence="2">
    <location>
        <begin position="59"/>
        <end position="436"/>
    </location>
</feature>
<feature type="compositionally biased region" description="Basic and acidic residues" evidence="1">
    <location>
        <begin position="455"/>
        <end position="466"/>
    </location>
</feature>
<dbReference type="Gene3D" id="3.50.50.60">
    <property type="entry name" value="FAD/NAD(P)-binding domain"/>
    <property type="match status" value="1"/>
</dbReference>
<reference evidence="3 4" key="2">
    <citation type="journal article" date="2012" name="Eukaryot. Cell">
        <title>Genome update of Botrytis cinerea strains B05.10 and T4.</title>
        <authorList>
            <person name="Staats M."/>
            <person name="van Kan J.A."/>
        </authorList>
    </citation>
    <scope>NUCLEOTIDE SEQUENCE [LARGE SCALE GENOMIC DNA]</scope>
    <source>
        <strain evidence="3 4">B05.10</strain>
    </source>
</reference>
<dbReference type="VEuPathDB" id="FungiDB:Bcin08g01980"/>
<evidence type="ECO:0000256" key="1">
    <source>
        <dbReference type="SAM" id="MobiDB-lite"/>
    </source>
</evidence>
<dbReference type="GeneID" id="5433969"/>
<proteinExistence type="predicted"/>
<evidence type="ECO:0000259" key="2">
    <source>
        <dbReference type="Pfam" id="PF01266"/>
    </source>
</evidence>
<dbReference type="Gene3D" id="3.30.9.10">
    <property type="entry name" value="D-Amino Acid Oxidase, subunit A, domain 2"/>
    <property type="match status" value="1"/>
</dbReference>
<name>A0A384JPI6_BOTFB</name>
<dbReference type="Proteomes" id="UP000001798">
    <property type="component" value="Chromosome 8"/>
</dbReference>
<dbReference type="GO" id="GO:0005737">
    <property type="term" value="C:cytoplasm"/>
    <property type="evidence" value="ECO:0007669"/>
    <property type="project" value="TreeGrafter"/>
</dbReference>
<reference evidence="3 4" key="1">
    <citation type="journal article" date="2011" name="PLoS Genet.">
        <title>Genomic analysis of the necrotrophic fungal pathogens Sclerotinia sclerotiorum and Botrytis cinerea.</title>
        <authorList>
            <person name="Amselem J."/>
            <person name="Cuomo C.A."/>
            <person name="van Kan J.A."/>
            <person name="Viaud M."/>
            <person name="Benito E.P."/>
            <person name="Couloux A."/>
            <person name="Coutinho P.M."/>
            <person name="de Vries R.P."/>
            <person name="Dyer P.S."/>
            <person name="Fillinger S."/>
            <person name="Fournier E."/>
            <person name="Gout L."/>
            <person name="Hahn M."/>
            <person name="Kohn L."/>
            <person name="Lapalu N."/>
            <person name="Plummer K.M."/>
            <person name="Pradier J.M."/>
            <person name="Quevillon E."/>
            <person name="Sharon A."/>
            <person name="Simon A."/>
            <person name="ten Have A."/>
            <person name="Tudzynski B."/>
            <person name="Tudzynski P."/>
            <person name="Wincker P."/>
            <person name="Andrew M."/>
            <person name="Anthouard V."/>
            <person name="Beever R.E."/>
            <person name="Beffa R."/>
            <person name="Benoit I."/>
            <person name="Bouzid O."/>
            <person name="Brault B."/>
            <person name="Chen Z."/>
            <person name="Choquer M."/>
            <person name="Collemare J."/>
            <person name="Cotton P."/>
            <person name="Danchin E.G."/>
            <person name="Da Silva C."/>
            <person name="Gautier A."/>
            <person name="Giraud C."/>
            <person name="Giraud T."/>
            <person name="Gonzalez C."/>
            <person name="Grossetete S."/>
            <person name="Guldener U."/>
            <person name="Henrissat B."/>
            <person name="Howlett B.J."/>
            <person name="Kodira C."/>
            <person name="Kretschmer M."/>
            <person name="Lappartient A."/>
            <person name="Leroch M."/>
            <person name="Levis C."/>
            <person name="Mauceli E."/>
            <person name="Neuveglise C."/>
            <person name="Oeser B."/>
            <person name="Pearson M."/>
            <person name="Poulain J."/>
            <person name="Poussereau N."/>
            <person name="Quesneville H."/>
            <person name="Rascle C."/>
            <person name="Schumacher J."/>
            <person name="Segurens B."/>
            <person name="Sexton A."/>
            <person name="Silva E."/>
            <person name="Sirven C."/>
            <person name="Soanes D.M."/>
            <person name="Talbot N.J."/>
            <person name="Templeton M."/>
            <person name="Yandava C."/>
            <person name="Yarden O."/>
            <person name="Zeng Q."/>
            <person name="Rollins J.A."/>
            <person name="Lebrun M.H."/>
            <person name="Dickman M."/>
        </authorList>
    </citation>
    <scope>NUCLEOTIDE SEQUENCE [LARGE SCALE GENOMIC DNA]</scope>
    <source>
        <strain evidence="3 4">B05.10</strain>
    </source>
</reference>
<feature type="region of interest" description="Disordered" evidence="1">
    <location>
        <begin position="455"/>
        <end position="483"/>
    </location>
</feature>
<dbReference type="EMBL" id="CP009812">
    <property type="protein sequence ID" value="ATZ52496.1"/>
    <property type="molecule type" value="Genomic_DNA"/>
</dbReference>